<keyword evidence="10" id="KW-1185">Reference proteome</keyword>
<evidence type="ECO:0000256" key="2">
    <source>
        <dbReference type="ARBA" id="ARBA00022448"/>
    </source>
</evidence>
<dbReference type="PANTHER" id="PTHR23513">
    <property type="entry name" value="INTEGRAL MEMBRANE EFFLUX PROTEIN-RELATED"/>
    <property type="match status" value="1"/>
</dbReference>
<evidence type="ECO:0000256" key="1">
    <source>
        <dbReference type="ARBA" id="ARBA00004429"/>
    </source>
</evidence>
<feature type="transmembrane region" description="Helical" evidence="7">
    <location>
        <begin position="104"/>
        <end position="123"/>
    </location>
</feature>
<organism evidence="9 10">
    <name type="scientific">Allokutzneria oryzae</name>
    <dbReference type="NCBI Taxonomy" id="1378989"/>
    <lineage>
        <taxon>Bacteria</taxon>
        <taxon>Bacillati</taxon>
        <taxon>Actinomycetota</taxon>
        <taxon>Actinomycetes</taxon>
        <taxon>Pseudonocardiales</taxon>
        <taxon>Pseudonocardiaceae</taxon>
        <taxon>Allokutzneria</taxon>
    </lineage>
</organism>
<name>A0ABV5ZXW3_9PSEU</name>
<feature type="transmembrane region" description="Helical" evidence="7">
    <location>
        <begin position="72"/>
        <end position="92"/>
    </location>
</feature>
<feature type="transmembrane region" description="Helical" evidence="7">
    <location>
        <begin position="42"/>
        <end position="60"/>
    </location>
</feature>
<dbReference type="Proteomes" id="UP001589693">
    <property type="component" value="Unassembled WGS sequence"/>
</dbReference>
<dbReference type="InterPro" id="IPR010290">
    <property type="entry name" value="TM_effector"/>
</dbReference>
<evidence type="ECO:0000313" key="9">
    <source>
        <dbReference type="EMBL" id="MFB9904514.1"/>
    </source>
</evidence>
<dbReference type="Gene3D" id="1.20.1250.20">
    <property type="entry name" value="MFS general substrate transporter like domains"/>
    <property type="match status" value="1"/>
</dbReference>
<evidence type="ECO:0000256" key="4">
    <source>
        <dbReference type="ARBA" id="ARBA00022692"/>
    </source>
</evidence>
<dbReference type="RefSeq" id="WP_377851721.1">
    <property type="nucleotide sequence ID" value="NZ_JBHLZU010000010.1"/>
</dbReference>
<protein>
    <submittedName>
        <fullName evidence="9">MFS transporter</fullName>
    </submittedName>
</protein>
<dbReference type="PROSITE" id="PS50850">
    <property type="entry name" value="MFS"/>
    <property type="match status" value="1"/>
</dbReference>
<keyword evidence="4 7" id="KW-0812">Transmembrane</keyword>
<feature type="transmembrane region" description="Helical" evidence="7">
    <location>
        <begin position="314"/>
        <end position="331"/>
    </location>
</feature>
<sequence>MDDAAGSQPQSSETIDPPARRGRLRRIVIDTEPLRIPAFRRLWLSGVVTAVGSQLGTVAVPKQLYDLTGSSAWVGLAGAFAVVPLIVFGLWGGAIADAVDRRKLLLVTNVGVALTSVLLWAQAATELNSPWVVLVLLGMQQAFFAVNMPTRSAVIARLIPVHLMPSAQALSSTTFSLSAVFGPLLAGALLPIVGVSALFLIDAVALTATLWAVYRLPPLPPLTDSTSRRAGLREVVDGFRYVATRSVLLASFLLDIIAMVAGMPRALFPEMAERTFGDPPGGGSALGLLYAAIPLGAGVCGLFSGWLMRVQRHGVAIAFSVVAWGVAVIGFGLSGSVWWAVAFLALAGAADMVSMVFRGAMLQAAVTDEMRGRMQGMFTVVVAGGPRVADMLHGAAGASVGAGVAAAGGGALVVVLTVVAVVLLPAFWRYVAPRAEAPAQR</sequence>
<evidence type="ECO:0000256" key="6">
    <source>
        <dbReference type="ARBA" id="ARBA00023136"/>
    </source>
</evidence>
<evidence type="ECO:0000313" key="10">
    <source>
        <dbReference type="Proteomes" id="UP001589693"/>
    </source>
</evidence>
<accession>A0ABV5ZXW3</accession>
<feature type="transmembrane region" description="Helical" evidence="7">
    <location>
        <begin position="288"/>
        <end position="307"/>
    </location>
</feature>
<feature type="domain" description="Major facilitator superfamily (MFS) profile" evidence="8">
    <location>
        <begin position="239"/>
        <end position="441"/>
    </location>
</feature>
<dbReference type="Pfam" id="PF05977">
    <property type="entry name" value="MFS_3"/>
    <property type="match status" value="1"/>
</dbReference>
<feature type="transmembrane region" description="Helical" evidence="7">
    <location>
        <begin position="247"/>
        <end position="268"/>
    </location>
</feature>
<keyword evidence="2" id="KW-0813">Transport</keyword>
<comment type="subcellular location">
    <subcellularLocation>
        <location evidence="1">Cell inner membrane</location>
        <topology evidence="1">Multi-pass membrane protein</topology>
    </subcellularLocation>
</comment>
<feature type="transmembrane region" description="Helical" evidence="7">
    <location>
        <begin position="337"/>
        <end position="357"/>
    </location>
</feature>
<evidence type="ECO:0000259" key="8">
    <source>
        <dbReference type="PROSITE" id="PS50850"/>
    </source>
</evidence>
<dbReference type="SUPFAM" id="SSF103473">
    <property type="entry name" value="MFS general substrate transporter"/>
    <property type="match status" value="1"/>
</dbReference>
<evidence type="ECO:0000256" key="5">
    <source>
        <dbReference type="ARBA" id="ARBA00022989"/>
    </source>
</evidence>
<reference evidence="9 10" key="1">
    <citation type="submission" date="2024-09" db="EMBL/GenBank/DDBJ databases">
        <authorList>
            <person name="Sun Q."/>
            <person name="Mori K."/>
        </authorList>
    </citation>
    <scope>NUCLEOTIDE SEQUENCE [LARGE SCALE GENOMIC DNA]</scope>
    <source>
        <strain evidence="9 10">TBRC 7907</strain>
    </source>
</reference>
<dbReference type="InterPro" id="IPR036259">
    <property type="entry name" value="MFS_trans_sf"/>
</dbReference>
<gene>
    <name evidence="9" type="ORF">ACFFQA_11285</name>
</gene>
<proteinExistence type="predicted"/>
<keyword evidence="5 7" id="KW-1133">Transmembrane helix</keyword>
<keyword evidence="6 7" id="KW-0472">Membrane</keyword>
<feature type="transmembrane region" description="Helical" evidence="7">
    <location>
        <begin position="377"/>
        <end position="396"/>
    </location>
</feature>
<keyword evidence="3" id="KW-1003">Cell membrane</keyword>
<comment type="caution">
    <text evidence="9">The sequence shown here is derived from an EMBL/GenBank/DDBJ whole genome shotgun (WGS) entry which is preliminary data.</text>
</comment>
<evidence type="ECO:0000256" key="3">
    <source>
        <dbReference type="ARBA" id="ARBA00022475"/>
    </source>
</evidence>
<dbReference type="EMBL" id="JBHLZU010000010">
    <property type="protein sequence ID" value="MFB9904514.1"/>
    <property type="molecule type" value="Genomic_DNA"/>
</dbReference>
<evidence type="ECO:0000256" key="7">
    <source>
        <dbReference type="SAM" id="Phobius"/>
    </source>
</evidence>
<dbReference type="CDD" id="cd06173">
    <property type="entry name" value="MFS_MefA_like"/>
    <property type="match status" value="1"/>
</dbReference>
<feature type="transmembrane region" description="Helical" evidence="7">
    <location>
        <begin position="402"/>
        <end position="424"/>
    </location>
</feature>
<dbReference type="InterPro" id="IPR020846">
    <property type="entry name" value="MFS_dom"/>
</dbReference>
<dbReference type="PANTHER" id="PTHR23513:SF9">
    <property type="entry name" value="ENTEROBACTIN EXPORTER ENTS"/>
    <property type="match status" value="1"/>
</dbReference>